<evidence type="ECO:0000313" key="1">
    <source>
        <dbReference type="EMBL" id="PHV69900.1"/>
    </source>
</evidence>
<comment type="caution">
    <text evidence="1">The sequence shown here is derived from an EMBL/GenBank/DDBJ whole genome shotgun (WGS) entry which is preliminary data.</text>
</comment>
<dbReference type="EMBL" id="PEDL01000016">
    <property type="protein sequence ID" value="PHV69900.1"/>
    <property type="molecule type" value="Genomic_DNA"/>
</dbReference>
<name>A0AC61D9K5_9FIRM</name>
<keyword evidence="2" id="KW-1185">Reference proteome</keyword>
<dbReference type="Proteomes" id="UP000224460">
    <property type="component" value="Unassembled WGS sequence"/>
</dbReference>
<evidence type="ECO:0000313" key="2">
    <source>
        <dbReference type="Proteomes" id="UP000224460"/>
    </source>
</evidence>
<sequence length="215" mass="22766">MSEYIGFINENATIILEAILTHIQMVFVAVAIGACIAIPLGIYLTRKMSLAKIVLSFVQIIQTIPGLVMLGLALILFGIGKVPAIIVLALYAILPILMNTYTGILKVEEQYKEAAKGMGMTPSEILFRIELPLASSSIIAGIKISTVYIVSWATMAALIGAGGLGDLIWTGLATTNQKFIVIGAIPAALLAILMGILIGCIERSVLPKGLREGGK</sequence>
<reference evidence="1" key="1">
    <citation type="submission" date="2017-10" db="EMBL/GenBank/DDBJ databases">
        <title>Genome sequence of cellulolytic Lachnospiraceae bacterium XHS1971 isolated from hotspring sediment.</title>
        <authorList>
            <person name="Vasudevan G."/>
            <person name="Joshi A.J."/>
            <person name="Hivarkar S."/>
            <person name="Lanjekar V.B."/>
            <person name="Dhakephalkar P.K."/>
            <person name="Dagar S."/>
        </authorList>
    </citation>
    <scope>NUCLEOTIDE SEQUENCE</scope>
    <source>
        <strain evidence="1">XHS1971</strain>
    </source>
</reference>
<gene>
    <name evidence="1" type="ORF">CS063_13010</name>
</gene>
<protein>
    <submittedName>
        <fullName evidence="1">Choline ABC transporter permease</fullName>
    </submittedName>
</protein>
<proteinExistence type="predicted"/>
<accession>A0AC61D9K5</accession>
<organism evidence="1 2">
    <name type="scientific">Sporanaerobium hydrogeniformans</name>
    <dbReference type="NCBI Taxonomy" id="3072179"/>
    <lineage>
        <taxon>Bacteria</taxon>
        <taxon>Bacillati</taxon>
        <taxon>Bacillota</taxon>
        <taxon>Clostridia</taxon>
        <taxon>Lachnospirales</taxon>
        <taxon>Lachnospiraceae</taxon>
        <taxon>Sporanaerobium</taxon>
    </lineage>
</organism>